<evidence type="ECO:0000313" key="2">
    <source>
        <dbReference type="EMBL" id="SVB08173.1"/>
    </source>
</evidence>
<dbReference type="EMBL" id="UINC01027985">
    <property type="protein sequence ID" value="SVB08173.1"/>
    <property type="molecule type" value="Genomic_DNA"/>
</dbReference>
<gene>
    <name evidence="2" type="ORF">METZ01_LOCUS161027</name>
</gene>
<sequence length="50" mass="5603">MVLSLLGLTIIYLLSTITFIITISKLDSPLLRQYVPDSNPIPLTLYPRGK</sequence>
<accession>A0A382B4H4</accession>
<keyword evidence="1" id="KW-0812">Transmembrane</keyword>
<keyword evidence="1" id="KW-0472">Membrane</keyword>
<protein>
    <submittedName>
        <fullName evidence="2">Uncharacterized protein</fullName>
    </submittedName>
</protein>
<keyword evidence="1" id="KW-1133">Transmembrane helix</keyword>
<evidence type="ECO:0000256" key="1">
    <source>
        <dbReference type="SAM" id="Phobius"/>
    </source>
</evidence>
<organism evidence="2">
    <name type="scientific">marine metagenome</name>
    <dbReference type="NCBI Taxonomy" id="408172"/>
    <lineage>
        <taxon>unclassified sequences</taxon>
        <taxon>metagenomes</taxon>
        <taxon>ecological metagenomes</taxon>
    </lineage>
</organism>
<feature type="transmembrane region" description="Helical" evidence="1">
    <location>
        <begin position="6"/>
        <end position="24"/>
    </location>
</feature>
<reference evidence="2" key="1">
    <citation type="submission" date="2018-05" db="EMBL/GenBank/DDBJ databases">
        <authorList>
            <person name="Lanie J.A."/>
            <person name="Ng W.-L."/>
            <person name="Kazmierczak K.M."/>
            <person name="Andrzejewski T.M."/>
            <person name="Davidsen T.M."/>
            <person name="Wayne K.J."/>
            <person name="Tettelin H."/>
            <person name="Glass J.I."/>
            <person name="Rusch D."/>
            <person name="Podicherti R."/>
            <person name="Tsui H.-C.T."/>
            <person name="Winkler M.E."/>
        </authorList>
    </citation>
    <scope>NUCLEOTIDE SEQUENCE</scope>
</reference>
<dbReference type="AlphaFoldDB" id="A0A382B4H4"/>
<name>A0A382B4H4_9ZZZZ</name>
<proteinExistence type="predicted"/>